<keyword evidence="3 7" id="KW-1133">Transmembrane helix</keyword>
<evidence type="ECO:0000256" key="6">
    <source>
        <dbReference type="SAM" id="MobiDB-lite"/>
    </source>
</evidence>
<feature type="transmembrane region" description="Helical" evidence="7">
    <location>
        <begin position="297"/>
        <end position="317"/>
    </location>
</feature>
<dbReference type="InterPro" id="IPR049326">
    <property type="entry name" value="Rhodopsin_dom_fungi"/>
</dbReference>
<feature type="transmembrane region" description="Helical" evidence="7">
    <location>
        <begin position="186"/>
        <end position="206"/>
    </location>
</feature>
<evidence type="ECO:0000256" key="1">
    <source>
        <dbReference type="ARBA" id="ARBA00004141"/>
    </source>
</evidence>
<organism evidence="9 10">
    <name type="scientific">Colletotrichum paranaense</name>
    <dbReference type="NCBI Taxonomy" id="1914294"/>
    <lineage>
        <taxon>Eukaryota</taxon>
        <taxon>Fungi</taxon>
        <taxon>Dikarya</taxon>
        <taxon>Ascomycota</taxon>
        <taxon>Pezizomycotina</taxon>
        <taxon>Sordariomycetes</taxon>
        <taxon>Hypocreomycetidae</taxon>
        <taxon>Glomerellales</taxon>
        <taxon>Glomerellaceae</taxon>
        <taxon>Colletotrichum</taxon>
        <taxon>Colletotrichum acutatum species complex</taxon>
    </lineage>
</organism>
<dbReference type="GeneID" id="85375878"/>
<comment type="caution">
    <text evidence="9">The sequence shown here is derived from an EMBL/GenBank/DDBJ whole genome shotgun (WGS) entry which is preliminary data.</text>
</comment>
<keyword evidence="4 7" id="KW-0472">Membrane</keyword>
<feature type="region of interest" description="Disordered" evidence="6">
    <location>
        <begin position="444"/>
        <end position="500"/>
    </location>
</feature>
<feature type="compositionally biased region" description="Polar residues" evidence="6">
    <location>
        <begin position="482"/>
        <end position="491"/>
    </location>
</feature>
<evidence type="ECO:0000256" key="7">
    <source>
        <dbReference type="SAM" id="Phobius"/>
    </source>
</evidence>
<dbReference type="InterPro" id="IPR052337">
    <property type="entry name" value="SAT4-like"/>
</dbReference>
<evidence type="ECO:0000259" key="8">
    <source>
        <dbReference type="Pfam" id="PF20684"/>
    </source>
</evidence>
<keyword evidence="10" id="KW-1185">Reference proteome</keyword>
<evidence type="ECO:0000256" key="4">
    <source>
        <dbReference type="ARBA" id="ARBA00023136"/>
    </source>
</evidence>
<name>A0ABQ9SJE1_9PEZI</name>
<comment type="subcellular location">
    <subcellularLocation>
        <location evidence="1">Membrane</location>
        <topology evidence="1">Multi-pass membrane protein</topology>
    </subcellularLocation>
</comment>
<dbReference type="RefSeq" id="XP_060348349.1">
    <property type="nucleotide sequence ID" value="XM_060491979.1"/>
</dbReference>
<feature type="domain" description="Rhodopsin" evidence="8">
    <location>
        <begin position="114"/>
        <end position="360"/>
    </location>
</feature>
<feature type="transmembrane region" description="Helical" evidence="7">
    <location>
        <begin position="128"/>
        <end position="151"/>
    </location>
</feature>
<protein>
    <submittedName>
        <fullName evidence="9">CFEM domain-containing protein</fullName>
    </submittedName>
</protein>
<dbReference type="PANTHER" id="PTHR33048">
    <property type="entry name" value="PTH11-LIKE INTEGRAL MEMBRANE PROTEIN (AFU_ORTHOLOGUE AFUA_5G11245)"/>
    <property type="match status" value="1"/>
</dbReference>
<evidence type="ECO:0000256" key="2">
    <source>
        <dbReference type="ARBA" id="ARBA00022692"/>
    </source>
</evidence>
<feature type="transmembrane region" description="Helical" evidence="7">
    <location>
        <begin position="262"/>
        <end position="285"/>
    </location>
</feature>
<evidence type="ECO:0000256" key="3">
    <source>
        <dbReference type="ARBA" id="ARBA00022989"/>
    </source>
</evidence>
<feature type="transmembrane region" description="Helical" evidence="7">
    <location>
        <begin position="96"/>
        <end position="116"/>
    </location>
</feature>
<dbReference type="Proteomes" id="UP001241169">
    <property type="component" value="Unassembled WGS sequence"/>
</dbReference>
<evidence type="ECO:0000313" key="10">
    <source>
        <dbReference type="Proteomes" id="UP001241169"/>
    </source>
</evidence>
<feature type="compositionally biased region" description="Basic and acidic residues" evidence="6">
    <location>
        <begin position="448"/>
        <end position="458"/>
    </location>
</feature>
<evidence type="ECO:0000313" key="9">
    <source>
        <dbReference type="EMBL" id="KAK1537597.1"/>
    </source>
</evidence>
<comment type="similarity">
    <text evidence="5">Belongs to the SAT4 family.</text>
</comment>
<sequence>MMDSTPVSSAIPQGLGIESLLAECAVSSLIVTPKSRVFMRLLMLCRFSESMRLDNNRISDECTNRRQISLLVDGLKSQRILFDICGLPNRDRGASATASAVAGAIVAVFSVGVRMYSQLSRLDYMIGLDDYALIFSMLMSVPMSVVVVFTVQNGLGKDIWTLTPEQINEFFKLTRLAKLFYIGEHFYAFTVMFAKTNFLFFYLRLFSDEKFRRLTWGVIWACVISAVSFLVATSVQCWPISYTWTKWDGEHQGRCHDINIQTWAHASVNIALDVIVVAMPISQIVRLNWRWRQKVGAGMMFAVALLITFVSILRLSSIRDFMKTSNPTWDIVPISNWSFVELNGFIFCSCMPAFRDYFRRLFLRRKRTVQNVSSIFGARPRMRTIGDSVLRPSDRLHELISVDNDNDEPDHSLRDISHVDLGIGHHSTGVLPAVKEERDTKALVANHSSRDGDNRPPDEQPEEVDLGDLKHLAPWVSRGTRKQNGGCSDAQSPRRSESPR</sequence>
<reference evidence="9 10" key="1">
    <citation type="submission" date="2016-10" db="EMBL/GenBank/DDBJ databases">
        <title>The genome sequence of Colletotrichum fioriniae PJ7.</title>
        <authorList>
            <person name="Baroncelli R."/>
        </authorList>
    </citation>
    <scope>NUCLEOTIDE SEQUENCE [LARGE SCALE GENOMIC DNA]</scope>
    <source>
        <strain evidence="9 10">IMI 384185</strain>
    </source>
</reference>
<gene>
    <name evidence="9" type="ORF">CPAR01_07710</name>
</gene>
<keyword evidence="2 7" id="KW-0812">Transmembrane</keyword>
<feature type="transmembrane region" description="Helical" evidence="7">
    <location>
        <begin position="218"/>
        <end position="242"/>
    </location>
</feature>
<dbReference type="EMBL" id="MOPA01000006">
    <property type="protein sequence ID" value="KAK1537597.1"/>
    <property type="molecule type" value="Genomic_DNA"/>
</dbReference>
<accession>A0ABQ9SJE1</accession>
<dbReference type="PANTHER" id="PTHR33048:SF143">
    <property type="entry name" value="EXTRACELLULAR MEMBRANE PROTEIN CFEM DOMAIN-CONTAINING PROTEIN-RELATED"/>
    <property type="match status" value="1"/>
</dbReference>
<dbReference type="Pfam" id="PF20684">
    <property type="entry name" value="Fung_rhodopsin"/>
    <property type="match status" value="1"/>
</dbReference>
<evidence type="ECO:0000256" key="5">
    <source>
        <dbReference type="ARBA" id="ARBA00038359"/>
    </source>
</evidence>
<proteinExistence type="inferred from homology"/>